<evidence type="ECO:0000313" key="4">
    <source>
        <dbReference type="Proteomes" id="UP000799302"/>
    </source>
</evidence>
<evidence type="ECO:0000313" key="3">
    <source>
        <dbReference type="EMBL" id="KAF2675264.1"/>
    </source>
</evidence>
<dbReference type="Proteomes" id="UP000799302">
    <property type="component" value="Unassembled WGS sequence"/>
</dbReference>
<feature type="signal peptide" evidence="2">
    <location>
        <begin position="1"/>
        <end position="18"/>
    </location>
</feature>
<keyword evidence="2" id="KW-0732">Signal</keyword>
<dbReference type="EMBL" id="MU004230">
    <property type="protein sequence ID" value="KAF2675264.1"/>
    <property type="molecule type" value="Genomic_DNA"/>
</dbReference>
<protein>
    <recommendedName>
        <fullName evidence="5">Concanavalin A-like lectin/glucanase</fullName>
    </recommendedName>
</protein>
<reference evidence="3" key="1">
    <citation type="journal article" date="2020" name="Stud. Mycol.">
        <title>101 Dothideomycetes genomes: a test case for predicting lifestyles and emergence of pathogens.</title>
        <authorList>
            <person name="Haridas S."/>
            <person name="Albert R."/>
            <person name="Binder M."/>
            <person name="Bloem J."/>
            <person name="Labutti K."/>
            <person name="Salamov A."/>
            <person name="Andreopoulos B."/>
            <person name="Baker S."/>
            <person name="Barry K."/>
            <person name="Bills G."/>
            <person name="Bluhm B."/>
            <person name="Cannon C."/>
            <person name="Castanera R."/>
            <person name="Culley D."/>
            <person name="Daum C."/>
            <person name="Ezra D."/>
            <person name="Gonzalez J."/>
            <person name="Henrissat B."/>
            <person name="Kuo A."/>
            <person name="Liang C."/>
            <person name="Lipzen A."/>
            <person name="Lutzoni F."/>
            <person name="Magnuson J."/>
            <person name="Mondo S."/>
            <person name="Nolan M."/>
            <person name="Ohm R."/>
            <person name="Pangilinan J."/>
            <person name="Park H.-J."/>
            <person name="Ramirez L."/>
            <person name="Alfaro M."/>
            <person name="Sun H."/>
            <person name="Tritt A."/>
            <person name="Yoshinaga Y."/>
            <person name="Zwiers L.-H."/>
            <person name="Turgeon B."/>
            <person name="Goodwin S."/>
            <person name="Spatafora J."/>
            <person name="Crous P."/>
            <person name="Grigoriev I."/>
        </authorList>
    </citation>
    <scope>NUCLEOTIDE SEQUENCE</scope>
    <source>
        <strain evidence="3">CBS 115976</strain>
    </source>
</reference>
<dbReference type="OrthoDB" id="4142625at2759"/>
<dbReference type="AlphaFoldDB" id="A0A6A6UWA9"/>
<keyword evidence="4" id="KW-1185">Reference proteome</keyword>
<feature type="chain" id="PRO_5025637140" description="Concanavalin A-like lectin/glucanase" evidence="2">
    <location>
        <begin position="19"/>
        <end position="474"/>
    </location>
</feature>
<name>A0A6A6UWA9_9PEZI</name>
<feature type="compositionally biased region" description="Low complexity" evidence="1">
    <location>
        <begin position="364"/>
        <end position="385"/>
    </location>
</feature>
<evidence type="ECO:0000256" key="2">
    <source>
        <dbReference type="SAM" id="SignalP"/>
    </source>
</evidence>
<feature type="region of interest" description="Disordered" evidence="1">
    <location>
        <begin position="360"/>
        <end position="404"/>
    </location>
</feature>
<accession>A0A6A6UWA9</accession>
<proteinExistence type="predicted"/>
<gene>
    <name evidence="3" type="ORF">BT63DRAFT_462685</name>
</gene>
<evidence type="ECO:0000256" key="1">
    <source>
        <dbReference type="SAM" id="MobiDB-lite"/>
    </source>
</evidence>
<organism evidence="3 4">
    <name type="scientific">Microthyrium microscopicum</name>
    <dbReference type="NCBI Taxonomy" id="703497"/>
    <lineage>
        <taxon>Eukaryota</taxon>
        <taxon>Fungi</taxon>
        <taxon>Dikarya</taxon>
        <taxon>Ascomycota</taxon>
        <taxon>Pezizomycotina</taxon>
        <taxon>Dothideomycetes</taxon>
        <taxon>Dothideomycetes incertae sedis</taxon>
        <taxon>Microthyriales</taxon>
        <taxon>Microthyriaceae</taxon>
        <taxon>Microthyrium</taxon>
    </lineage>
</organism>
<evidence type="ECO:0008006" key="5">
    <source>
        <dbReference type="Google" id="ProtNLM"/>
    </source>
</evidence>
<sequence>MKISTAVSIVLGVQAGSAAVIQTDVQKQPFSEAEALQYFRENPYTLPKNARIMLEAVTKNLPSNLNLRKRQSSEAAAYLGSFWNVITSLGKKKPVASVAEVFAEPSKRYPAEFKAQHKKIRYGPYRIPPTSEKNVEYYMLQATGMTNTLQFGARKPCGQDNCMILDIKAGMEYEDGKAVPNNVTGAWLHHVVLVNMGKEVRDATCDKDSEHIFESGNERSDLKFYSPESGMKSAYHVRKSDSFALNTELMNMEDKEKWVWVTLDYNYIDGFDPEWKEGKIVWISVGPDRCTGKDTNNPFGPTNLTATQQPMRDVFEEYSMPWKTPKDGFLLGANSHLHDGGVETQVYLDNKAVCTSQASYSKDAPAGMSSPGGSMASPSSEMPGGHSHSKRQMGPPAAGHGMGGEHIAHQTHCAFDKPVPLKSGDSMYIKCNYDFRAHAGMKNAKGELDEVMAIAGTLVAFDYDYWQSRNGTRR</sequence>